<gene>
    <name evidence="2" type="ORF">WMSIL1_LOCUS1231</name>
</gene>
<dbReference type="Gene3D" id="3.30.710.10">
    <property type="entry name" value="Potassium Channel Kv1.1, Chain A"/>
    <property type="match status" value="1"/>
</dbReference>
<dbReference type="InterPro" id="IPR011333">
    <property type="entry name" value="SKP1/BTB/POZ_sf"/>
</dbReference>
<evidence type="ECO:0000313" key="3">
    <source>
        <dbReference type="Proteomes" id="UP000321570"/>
    </source>
</evidence>
<dbReference type="PANTHER" id="PTHR24410">
    <property type="entry name" value="HL07962P-RELATED"/>
    <property type="match status" value="1"/>
</dbReference>
<dbReference type="PANTHER" id="PTHR24410:SF23">
    <property type="entry name" value="BTB DOMAIN-CONTAINING PROTEIN-RELATED"/>
    <property type="match status" value="1"/>
</dbReference>
<evidence type="ECO:0000259" key="1">
    <source>
        <dbReference type="PROSITE" id="PS50097"/>
    </source>
</evidence>
<dbReference type="EMBL" id="CABIJS010000029">
    <property type="protein sequence ID" value="VUZ40110.1"/>
    <property type="molecule type" value="Genomic_DNA"/>
</dbReference>
<sequence length="337" mass="38915">MMEINSDYVIYTDERIRRGDGRRFQHYRKNGKYFDLKIVTNDSNAIEAHRVILATRFPILENSLPDEANDILKLERFSNDIVEEVLSYAYSGRVRIDLGNVIRLFLLALNLECSCITDWCIDFLRTRVSPKNIIEIWSVANATLNEELIEICIPVMRANFQDLATNPRFCTSMEPDGMALILSDPLIDKWNFDDQMDVEQDPKLKALSIWLNNFTSNEKRVNQFQTLLGLLDMCAIQLDIVIFLHATAAELKLPKFYRDQITRALKQPRRIPAGKFCFSDNTLTSERYNQILVFGSSDPLKEQCIIANVPQIQSGFNVKLVLPYRNDCSVVLFRSKI</sequence>
<dbReference type="CDD" id="cd18186">
    <property type="entry name" value="BTB_POZ_ZBTB_KLHL-like"/>
    <property type="match status" value="1"/>
</dbReference>
<keyword evidence="3" id="KW-1185">Reference proteome</keyword>
<feature type="domain" description="BTB" evidence="1">
    <location>
        <begin position="34"/>
        <end position="98"/>
    </location>
</feature>
<proteinExistence type="predicted"/>
<reference evidence="2 3" key="1">
    <citation type="submission" date="2019-07" db="EMBL/GenBank/DDBJ databases">
        <authorList>
            <person name="Jastrzebski P J."/>
            <person name="Paukszto L."/>
            <person name="Jastrzebski P J."/>
        </authorList>
    </citation>
    <scope>NUCLEOTIDE SEQUENCE [LARGE SCALE GENOMIC DNA]</scope>
    <source>
        <strain evidence="2 3">WMS-il1</strain>
    </source>
</reference>
<evidence type="ECO:0000313" key="2">
    <source>
        <dbReference type="EMBL" id="VUZ40110.1"/>
    </source>
</evidence>
<protein>
    <recommendedName>
        <fullName evidence="1">BTB domain-containing protein</fullName>
    </recommendedName>
</protein>
<dbReference type="InterPro" id="IPR051481">
    <property type="entry name" value="BTB-POZ/Galectin-3-binding"/>
</dbReference>
<dbReference type="Pfam" id="PF00651">
    <property type="entry name" value="BTB"/>
    <property type="match status" value="1"/>
</dbReference>
<dbReference type="PROSITE" id="PS50097">
    <property type="entry name" value="BTB"/>
    <property type="match status" value="1"/>
</dbReference>
<dbReference type="Proteomes" id="UP000321570">
    <property type="component" value="Unassembled WGS sequence"/>
</dbReference>
<dbReference type="SMART" id="SM00225">
    <property type="entry name" value="BTB"/>
    <property type="match status" value="1"/>
</dbReference>
<dbReference type="CDD" id="cd14733">
    <property type="entry name" value="BACK"/>
    <property type="match status" value="1"/>
</dbReference>
<dbReference type="SUPFAM" id="SSF54695">
    <property type="entry name" value="POZ domain"/>
    <property type="match status" value="1"/>
</dbReference>
<dbReference type="InterPro" id="IPR000210">
    <property type="entry name" value="BTB/POZ_dom"/>
</dbReference>
<name>A0A564XYP9_HYMDI</name>
<organism evidence="2 3">
    <name type="scientific">Hymenolepis diminuta</name>
    <name type="common">Rat tapeworm</name>
    <dbReference type="NCBI Taxonomy" id="6216"/>
    <lineage>
        <taxon>Eukaryota</taxon>
        <taxon>Metazoa</taxon>
        <taxon>Spiralia</taxon>
        <taxon>Lophotrochozoa</taxon>
        <taxon>Platyhelminthes</taxon>
        <taxon>Cestoda</taxon>
        <taxon>Eucestoda</taxon>
        <taxon>Cyclophyllidea</taxon>
        <taxon>Hymenolepididae</taxon>
        <taxon>Hymenolepis</taxon>
    </lineage>
</organism>
<accession>A0A564XYP9</accession>
<dbReference type="AlphaFoldDB" id="A0A564XYP9"/>